<feature type="domain" description="ABC transmembrane type-1" evidence="11">
    <location>
        <begin position="1329"/>
        <end position="1582"/>
    </location>
</feature>
<feature type="transmembrane region" description="Helical" evidence="9">
    <location>
        <begin position="734"/>
        <end position="757"/>
    </location>
</feature>
<accession>A0A139WH64</accession>
<dbReference type="PROSITE" id="PS50929">
    <property type="entry name" value="ABC_TM1F"/>
    <property type="match status" value="4"/>
</dbReference>
<keyword evidence="3 9" id="KW-0812">Transmembrane</keyword>
<feature type="compositionally biased region" description="Acidic residues" evidence="8">
    <location>
        <begin position="1855"/>
        <end position="1870"/>
    </location>
</feature>
<feature type="domain" description="ABC transporter" evidence="10">
    <location>
        <begin position="2244"/>
        <end position="2473"/>
    </location>
</feature>
<feature type="transmembrane region" description="Helical" evidence="9">
    <location>
        <begin position="831"/>
        <end position="850"/>
    </location>
</feature>
<dbReference type="PROSITE" id="PS50893">
    <property type="entry name" value="ABC_TRANSPORTER_2"/>
    <property type="match status" value="4"/>
</dbReference>
<feature type="transmembrane region" description="Helical" evidence="9">
    <location>
        <begin position="225"/>
        <end position="248"/>
    </location>
</feature>
<evidence type="ECO:0000256" key="7">
    <source>
        <dbReference type="ARBA" id="ARBA00023136"/>
    </source>
</evidence>
<dbReference type="Pfam" id="PF00005">
    <property type="entry name" value="ABC_tran"/>
    <property type="match status" value="4"/>
</dbReference>
<feature type="transmembrane region" description="Helical" evidence="9">
    <location>
        <begin position="302"/>
        <end position="327"/>
    </location>
</feature>
<evidence type="ECO:0000256" key="8">
    <source>
        <dbReference type="SAM" id="MobiDB-lite"/>
    </source>
</evidence>
<dbReference type="InterPro" id="IPR036640">
    <property type="entry name" value="ABC1_TM_sf"/>
</dbReference>
<dbReference type="EMBL" id="KQ971343">
    <property type="protein sequence ID" value="KYB27224.1"/>
    <property type="molecule type" value="Genomic_DNA"/>
</dbReference>
<feature type="transmembrane region" description="Helical" evidence="9">
    <location>
        <begin position="1969"/>
        <end position="1987"/>
    </location>
</feature>
<dbReference type="GO" id="GO:0055085">
    <property type="term" value="P:transmembrane transport"/>
    <property type="evidence" value="ECO:0000318"/>
    <property type="project" value="GO_Central"/>
</dbReference>
<reference evidence="12 13" key="1">
    <citation type="journal article" date="2008" name="Nature">
        <title>The genome of the model beetle and pest Tribolium castaneum.</title>
        <authorList>
            <consortium name="Tribolium Genome Sequencing Consortium"/>
            <person name="Richards S."/>
            <person name="Gibbs R.A."/>
            <person name="Weinstock G.M."/>
            <person name="Brown S.J."/>
            <person name="Denell R."/>
            <person name="Beeman R.W."/>
            <person name="Gibbs R."/>
            <person name="Beeman R.W."/>
            <person name="Brown S.J."/>
            <person name="Bucher G."/>
            <person name="Friedrich M."/>
            <person name="Grimmelikhuijzen C.J."/>
            <person name="Klingler M."/>
            <person name="Lorenzen M."/>
            <person name="Richards S."/>
            <person name="Roth S."/>
            <person name="Schroder R."/>
            <person name="Tautz D."/>
            <person name="Zdobnov E.M."/>
            <person name="Muzny D."/>
            <person name="Gibbs R.A."/>
            <person name="Weinstock G.M."/>
            <person name="Attaway T."/>
            <person name="Bell S."/>
            <person name="Buhay C.J."/>
            <person name="Chandrabose M.N."/>
            <person name="Chavez D."/>
            <person name="Clerk-Blankenburg K.P."/>
            <person name="Cree A."/>
            <person name="Dao M."/>
            <person name="Davis C."/>
            <person name="Chacko J."/>
            <person name="Dinh H."/>
            <person name="Dugan-Rocha S."/>
            <person name="Fowler G."/>
            <person name="Garner T.T."/>
            <person name="Garnes J."/>
            <person name="Gnirke A."/>
            <person name="Hawes A."/>
            <person name="Hernandez J."/>
            <person name="Hines S."/>
            <person name="Holder M."/>
            <person name="Hume J."/>
            <person name="Jhangiani S.N."/>
            <person name="Joshi V."/>
            <person name="Khan Z.M."/>
            <person name="Jackson L."/>
            <person name="Kovar C."/>
            <person name="Kowis A."/>
            <person name="Lee S."/>
            <person name="Lewis L.R."/>
            <person name="Margolis J."/>
            <person name="Morgan M."/>
            <person name="Nazareth L.V."/>
            <person name="Nguyen N."/>
            <person name="Okwuonu G."/>
            <person name="Parker D."/>
            <person name="Richards S."/>
            <person name="Ruiz S.J."/>
            <person name="Santibanez J."/>
            <person name="Savard J."/>
            <person name="Scherer S.E."/>
            <person name="Schneider B."/>
            <person name="Sodergren E."/>
            <person name="Tautz D."/>
            <person name="Vattahil S."/>
            <person name="Villasana D."/>
            <person name="White C.S."/>
            <person name="Wright R."/>
            <person name="Park Y."/>
            <person name="Beeman R.W."/>
            <person name="Lord J."/>
            <person name="Oppert B."/>
            <person name="Lorenzen M."/>
            <person name="Brown S."/>
            <person name="Wang L."/>
            <person name="Savard J."/>
            <person name="Tautz D."/>
            <person name="Richards S."/>
            <person name="Weinstock G."/>
            <person name="Gibbs R.A."/>
            <person name="Liu Y."/>
            <person name="Worley K."/>
            <person name="Weinstock G."/>
            <person name="Elsik C.G."/>
            <person name="Reese J.T."/>
            <person name="Elhaik E."/>
            <person name="Landan G."/>
            <person name="Graur D."/>
            <person name="Arensburger P."/>
            <person name="Atkinson P."/>
            <person name="Beeman R.W."/>
            <person name="Beidler J."/>
            <person name="Brown S.J."/>
            <person name="Demuth J.P."/>
            <person name="Drury D.W."/>
            <person name="Du Y.Z."/>
            <person name="Fujiwara H."/>
            <person name="Lorenzen M."/>
            <person name="Maselli V."/>
            <person name="Osanai M."/>
            <person name="Park Y."/>
            <person name="Robertson H.M."/>
            <person name="Tu Z."/>
            <person name="Wang J.J."/>
            <person name="Wang S."/>
            <person name="Richards S."/>
            <person name="Song H."/>
            <person name="Zhang L."/>
            <person name="Sodergren E."/>
            <person name="Werner D."/>
            <person name="Stanke M."/>
            <person name="Morgenstern B."/>
            <person name="Solovyev V."/>
            <person name="Kosarev P."/>
            <person name="Brown G."/>
            <person name="Chen H.C."/>
            <person name="Ermolaeva O."/>
            <person name="Hlavina W."/>
            <person name="Kapustin Y."/>
            <person name="Kiryutin B."/>
            <person name="Kitts P."/>
            <person name="Maglott D."/>
            <person name="Pruitt K."/>
            <person name="Sapojnikov V."/>
            <person name="Souvorov A."/>
            <person name="Mackey A.J."/>
            <person name="Waterhouse R.M."/>
            <person name="Wyder S."/>
            <person name="Zdobnov E.M."/>
            <person name="Zdobnov E.M."/>
            <person name="Wyder S."/>
            <person name="Kriventseva E.V."/>
            <person name="Kadowaki T."/>
            <person name="Bork P."/>
            <person name="Aranda M."/>
            <person name="Bao R."/>
            <person name="Beermann A."/>
            <person name="Berns N."/>
            <person name="Bolognesi R."/>
            <person name="Bonneton F."/>
            <person name="Bopp D."/>
            <person name="Brown S.J."/>
            <person name="Bucher G."/>
            <person name="Butts T."/>
            <person name="Chaumot A."/>
            <person name="Denell R.E."/>
            <person name="Ferrier D.E."/>
            <person name="Friedrich M."/>
            <person name="Gordon C.M."/>
            <person name="Jindra M."/>
            <person name="Klingler M."/>
            <person name="Lan Q."/>
            <person name="Lattorff H.M."/>
            <person name="Laudet V."/>
            <person name="von Levetsow C."/>
            <person name="Liu Z."/>
            <person name="Lutz R."/>
            <person name="Lynch J.A."/>
            <person name="da Fonseca R.N."/>
            <person name="Posnien N."/>
            <person name="Reuter R."/>
            <person name="Roth S."/>
            <person name="Savard J."/>
            <person name="Schinko J.B."/>
            <person name="Schmitt C."/>
            <person name="Schoppmeier M."/>
            <person name="Schroder R."/>
            <person name="Shippy T.D."/>
            <person name="Simonnet F."/>
            <person name="Marques-Souza H."/>
            <person name="Tautz D."/>
            <person name="Tomoyasu Y."/>
            <person name="Trauner J."/>
            <person name="Van der Zee M."/>
            <person name="Vervoort M."/>
            <person name="Wittkopp N."/>
            <person name="Wimmer E.A."/>
            <person name="Yang X."/>
            <person name="Jones A.K."/>
            <person name="Sattelle D.B."/>
            <person name="Ebert P.R."/>
            <person name="Nelson D."/>
            <person name="Scott J.G."/>
            <person name="Beeman R.W."/>
            <person name="Muthukrishnan S."/>
            <person name="Kramer K.J."/>
            <person name="Arakane Y."/>
            <person name="Beeman R.W."/>
            <person name="Zhu Q."/>
            <person name="Hogenkamp D."/>
            <person name="Dixit R."/>
            <person name="Oppert B."/>
            <person name="Jiang H."/>
            <person name="Zou Z."/>
            <person name="Marshall J."/>
            <person name="Elpidina E."/>
            <person name="Vinokurov K."/>
            <person name="Oppert C."/>
            <person name="Zou Z."/>
            <person name="Evans J."/>
            <person name="Lu Z."/>
            <person name="Zhao P."/>
            <person name="Sumathipala N."/>
            <person name="Altincicek B."/>
            <person name="Vilcinskas A."/>
            <person name="Williams M."/>
            <person name="Hultmark D."/>
            <person name="Hetru C."/>
            <person name="Jiang H."/>
            <person name="Grimmelikhuijzen C.J."/>
            <person name="Hauser F."/>
            <person name="Cazzamali G."/>
            <person name="Williamson M."/>
            <person name="Park Y."/>
            <person name="Li B."/>
            <person name="Tanaka Y."/>
            <person name="Predel R."/>
            <person name="Neupert S."/>
            <person name="Schachtner J."/>
            <person name="Verleyen P."/>
            <person name="Raible F."/>
            <person name="Bork P."/>
            <person name="Friedrich M."/>
            <person name="Walden K.K."/>
            <person name="Robertson H.M."/>
            <person name="Angeli S."/>
            <person name="Foret S."/>
            <person name="Bucher G."/>
            <person name="Schuetz S."/>
            <person name="Maleszka R."/>
            <person name="Wimmer E.A."/>
            <person name="Beeman R.W."/>
            <person name="Lorenzen M."/>
            <person name="Tomoyasu Y."/>
            <person name="Miller S.C."/>
            <person name="Grossmann D."/>
            <person name="Bucher G."/>
        </authorList>
    </citation>
    <scope>NUCLEOTIDE SEQUENCE [LARGE SCALE GENOMIC DNA]</scope>
    <source>
        <strain evidence="12 13">Georgia GA2</strain>
    </source>
</reference>
<dbReference type="SUPFAM" id="SSF90123">
    <property type="entry name" value="ABC transporter transmembrane region"/>
    <property type="match status" value="4"/>
</dbReference>
<dbReference type="Gene3D" id="3.40.50.300">
    <property type="entry name" value="P-loop containing nucleotide triphosphate hydrolases"/>
    <property type="match status" value="4"/>
</dbReference>
<feature type="transmembrane region" description="Helical" evidence="9">
    <location>
        <begin position="1438"/>
        <end position="1458"/>
    </location>
</feature>
<keyword evidence="2" id="KW-0813">Transport</keyword>
<dbReference type="CDD" id="cd03244">
    <property type="entry name" value="ABCC_MRP_domain2"/>
    <property type="match status" value="2"/>
</dbReference>
<feature type="transmembrane region" description="Helical" evidence="9">
    <location>
        <begin position="1903"/>
        <end position="1922"/>
    </location>
</feature>
<feature type="region of interest" description="Disordered" evidence="8">
    <location>
        <begin position="1855"/>
        <end position="1874"/>
    </location>
</feature>
<dbReference type="InParanoid" id="A0A139WH64"/>
<dbReference type="eggNOG" id="KOG0054">
    <property type="taxonomic scope" value="Eukaryota"/>
</dbReference>
<feature type="transmembrane region" description="Helical" evidence="9">
    <location>
        <begin position="339"/>
        <end position="356"/>
    </location>
</feature>
<evidence type="ECO:0000256" key="3">
    <source>
        <dbReference type="ARBA" id="ARBA00022692"/>
    </source>
</evidence>
<feature type="transmembrane region" description="Helical" evidence="9">
    <location>
        <begin position="126"/>
        <end position="149"/>
    </location>
</feature>
<organism evidence="12 13">
    <name type="scientific">Tribolium castaneum</name>
    <name type="common">Red flour beetle</name>
    <dbReference type="NCBI Taxonomy" id="7070"/>
    <lineage>
        <taxon>Eukaryota</taxon>
        <taxon>Metazoa</taxon>
        <taxon>Ecdysozoa</taxon>
        <taxon>Arthropoda</taxon>
        <taxon>Hexapoda</taxon>
        <taxon>Insecta</taxon>
        <taxon>Pterygota</taxon>
        <taxon>Neoptera</taxon>
        <taxon>Endopterygota</taxon>
        <taxon>Coleoptera</taxon>
        <taxon>Polyphaga</taxon>
        <taxon>Cucujiformia</taxon>
        <taxon>Tenebrionidae</taxon>
        <taxon>Tenebrionidae incertae sedis</taxon>
        <taxon>Tribolium</taxon>
    </lineage>
</organism>
<dbReference type="InterPro" id="IPR050173">
    <property type="entry name" value="ABC_transporter_C-like"/>
</dbReference>
<evidence type="ECO:0000313" key="12">
    <source>
        <dbReference type="EMBL" id="KYB27224.1"/>
    </source>
</evidence>
<feature type="transmembrane region" description="Helical" evidence="9">
    <location>
        <begin position="2154"/>
        <end position="2175"/>
    </location>
</feature>
<feature type="transmembrane region" description="Helical" evidence="9">
    <location>
        <begin position="1362"/>
        <end position="1379"/>
    </location>
</feature>
<evidence type="ECO:0000256" key="6">
    <source>
        <dbReference type="ARBA" id="ARBA00022989"/>
    </source>
</evidence>
<dbReference type="GO" id="GO:0140359">
    <property type="term" value="F:ABC-type transporter activity"/>
    <property type="evidence" value="ECO:0000318"/>
    <property type="project" value="GO_Central"/>
</dbReference>
<comment type="subcellular location">
    <subcellularLocation>
        <location evidence="1">Membrane</location>
        <topology evidence="1">Multi-pass membrane protein</topology>
    </subcellularLocation>
</comment>
<dbReference type="SMART" id="SM00382">
    <property type="entry name" value="AAA"/>
    <property type="match status" value="4"/>
</dbReference>
<feature type="domain" description="ABC transmembrane type-1" evidence="11">
    <location>
        <begin position="668"/>
        <end position="972"/>
    </location>
</feature>
<dbReference type="Pfam" id="PF00664">
    <property type="entry name" value="ABC_membrane"/>
    <property type="match status" value="4"/>
</dbReference>
<evidence type="ECO:0000259" key="10">
    <source>
        <dbReference type="PROSITE" id="PS50893"/>
    </source>
</evidence>
<feature type="transmembrane region" description="Helical" evidence="9">
    <location>
        <begin position="2007"/>
        <end position="2024"/>
    </location>
</feature>
<feature type="transmembrane region" description="Helical" evidence="9">
    <location>
        <begin position="2070"/>
        <end position="2088"/>
    </location>
</feature>
<feature type="transmembrane region" description="Helical" evidence="9">
    <location>
        <begin position="199"/>
        <end position="219"/>
    </location>
</feature>
<evidence type="ECO:0000313" key="13">
    <source>
        <dbReference type="Proteomes" id="UP000007266"/>
    </source>
</evidence>
<gene>
    <name evidence="12" type="primary">AUGUSTUS-3.0.2_33151</name>
    <name evidence="12" type="ORF">TcasGA2_TC033151</name>
</gene>
<keyword evidence="5" id="KW-0067">ATP-binding</keyword>
<dbReference type="SUPFAM" id="SSF52540">
    <property type="entry name" value="P-loop containing nucleoside triphosphate hydrolases"/>
    <property type="match status" value="4"/>
</dbReference>
<feature type="transmembrane region" description="Helical" evidence="9">
    <location>
        <begin position="1464"/>
        <end position="1487"/>
    </location>
</feature>
<feature type="transmembrane region" description="Helical" evidence="9">
    <location>
        <begin position="667"/>
        <end position="687"/>
    </location>
</feature>
<dbReference type="FunFam" id="1.20.1560.10:FF:000014">
    <property type="entry name" value="Multidrug resistance-associated protein member 4"/>
    <property type="match status" value="2"/>
</dbReference>
<evidence type="ECO:0000256" key="4">
    <source>
        <dbReference type="ARBA" id="ARBA00022741"/>
    </source>
</evidence>
<dbReference type="InterPro" id="IPR044726">
    <property type="entry name" value="ABCC_6TM_D2"/>
</dbReference>
<keyword evidence="6 9" id="KW-1133">Transmembrane helix</keyword>
<evidence type="ECO:0000256" key="9">
    <source>
        <dbReference type="SAM" id="Phobius"/>
    </source>
</evidence>
<dbReference type="InterPro" id="IPR044746">
    <property type="entry name" value="ABCC_6TM_D1"/>
</dbReference>
<dbReference type="InterPro" id="IPR027417">
    <property type="entry name" value="P-loop_NTPase"/>
</dbReference>
<keyword evidence="4" id="KW-0547">Nucleotide-binding</keyword>
<dbReference type="FunFam" id="3.40.50.300:FF:000163">
    <property type="entry name" value="Multidrug resistance-associated protein member 4"/>
    <property type="match status" value="2"/>
</dbReference>
<feature type="domain" description="ABC transporter" evidence="10">
    <location>
        <begin position="1638"/>
        <end position="1857"/>
    </location>
</feature>
<keyword evidence="7 9" id="KW-0472">Membrane</keyword>
<keyword evidence="13" id="KW-1185">Reference proteome</keyword>
<dbReference type="InterPro" id="IPR003439">
    <property type="entry name" value="ABC_transporter-like_ATP-bd"/>
</dbReference>
<feature type="domain" description="ABC transmembrane type-1" evidence="11">
    <location>
        <begin position="93"/>
        <end position="343"/>
    </location>
</feature>
<dbReference type="CDD" id="cd18579">
    <property type="entry name" value="ABC_6TM_ABCC_D1"/>
    <property type="match status" value="2"/>
</dbReference>
<feature type="transmembrane region" description="Helical" evidence="9">
    <location>
        <begin position="1321"/>
        <end position="1342"/>
    </location>
</feature>
<evidence type="ECO:0000256" key="2">
    <source>
        <dbReference type="ARBA" id="ARBA00022448"/>
    </source>
</evidence>
<protein>
    <submittedName>
        <fullName evidence="12">Uncharacterized protein</fullName>
    </submittedName>
</protein>
<dbReference type="PROSITE" id="PS00211">
    <property type="entry name" value="ABC_TRANSPORTER_1"/>
    <property type="match status" value="4"/>
</dbReference>
<dbReference type="Gene3D" id="1.20.1560.10">
    <property type="entry name" value="ABC transporter type 1, transmembrane domain"/>
    <property type="match status" value="4"/>
</dbReference>
<dbReference type="InterPro" id="IPR011527">
    <property type="entry name" value="ABC1_TM_dom"/>
</dbReference>
<dbReference type="PANTHER" id="PTHR24223">
    <property type="entry name" value="ATP-BINDING CASSETTE SUB-FAMILY C"/>
    <property type="match status" value="1"/>
</dbReference>
<dbReference type="STRING" id="7070.A0A139WH64"/>
<evidence type="ECO:0000256" key="1">
    <source>
        <dbReference type="ARBA" id="ARBA00004141"/>
    </source>
</evidence>
<dbReference type="InterPro" id="IPR017871">
    <property type="entry name" value="ABC_transporter-like_CS"/>
</dbReference>
<dbReference type="PANTHER" id="PTHR24223:SF448">
    <property type="entry name" value="FI20146P1-RELATED"/>
    <property type="match status" value="1"/>
</dbReference>
<feature type="domain" description="ABC transporter" evidence="10">
    <location>
        <begin position="399"/>
        <end position="618"/>
    </location>
</feature>
<feature type="domain" description="ABC transmembrane type-1" evidence="11">
    <location>
        <begin position="1907"/>
        <end position="2211"/>
    </location>
</feature>
<dbReference type="GO" id="GO:0005886">
    <property type="term" value="C:plasma membrane"/>
    <property type="evidence" value="ECO:0000318"/>
    <property type="project" value="GO_Central"/>
</dbReference>
<feature type="transmembrane region" description="Helical" evidence="9">
    <location>
        <begin position="1540"/>
        <end position="1564"/>
    </location>
</feature>
<dbReference type="FunFam" id="3.40.50.300:FF:003146">
    <property type="entry name" value="Predicted protein"/>
    <property type="match status" value="2"/>
</dbReference>
<name>A0A139WH64_TRICA</name>
<feature type="domain" description="ABC transporter" evidence="10">
    <location>
        <begin position="1005"/>
        <end position="1234"/>
    </location>
</feature>
<feature type="transmembrane region" description="Helical" evidence="9">
    <location>
        <begin position="2044"/>
        <end position="2064"/>
    </location>
</feature>
<dbReference type="FunFam" id="1.20.1560.10:FF:000006">
    <property type="entry name" value="ATP-binding cassette, sub-family C (CFTR/MRP), member 9"/>
    <property type="match status" value="1"/>
</dbReference>
<dbReference type="Proteomes" id="UP000007266">
    <property type="component" value="Linkage group 5"/>
</dbReference>
<feature type="transmembrane region" description="Helical" evidence="9">
    <location>
        <begin position="914"/>
        <end position="936"/>
    </location>
</feature>
<proteinExistence type="predicted"/>
<dbReference type="CDD" id="cd18580">
    <property type="entry name" value="ABC_6TM_ABCC_D2"/>
    <property type="match status" value="2"/>
</dbReference>
<feature type="transmembrane region" description="Helical" evidence="9">
    <location>
        <begin position="1246"/>
        <end position="1264"/>
    </location>
</feature>
<feature type="transmembrane region" description="Helical" evidence="9">
    <location>
        <begin position="85"/>
        <end position="106"/>
    </location>
</feature>
<dbReference type="OMA" id="DHGPYIL"/>
<dbReference type="GO" id="GO:0005524">
    <property type="term" value="F:ATP binding"/>
    <property type="evidence" value="ECO:0007669"/>
    <property type="project" value="UniProtKB-KW"/>
</dbReference>
<dbReference type="InterPro" id="IPR003593">
    <property type="entry name" value="AAA+_ATPase"/>
</dbReference>
<evidence type="ECO:0000256" key="5">
    <source>
        <dbReference type="ARBA" id="ARBA00022840"/>
    </source>
</evidence>
<dbReference type="FunFam" id="1.20.1560.10:FF:000026">
    <property type="entry name" value="Multidrug resistance-associated protein lethal(2)03659"/>
    <property type="match status" value="1"/>
</dbReference>
<sequence>MDHVKKRAGPRHPLLKANLVSVATFFYTLKLFRKGAKLDLEEENLYETLPKFKSDKLGNELEKGWEKEGKNSVWRLLFICYGKEVFLLGLSELVFKSLIIILQPHALSKIISYFSPNQTSMTKNDLYSYAGLMIVINVTDFVYTHNYFLALNTLGIRIRTALCSLIYCKALTLRQDQISIGKFTNLLTKDIPSLEAFPYFVNDLWIVILQTIVVSFVMYQKLQVATFAGVGLFIIVLPLQIYMGSWAAKLRMKMCKKVDERLQTTQETLSAIKIIKMYTWEKFFINRVSKTRKNEVKSMHRIFYLIFLLIEIGVLNGNIAFYLLIMTYKWLGNLVTAEIVYFIDSCFNNLVFALGIRFPYALTQIAEAVASVKRIEDVLKAPELHENVNDANPIIKPKINLKNVNVAFSDTQILHSINLDIDLGVTLITGPVGSGKSFLLKTILREYEPTNGSILTQGRISYASQDPWLFPSSIKQNILFGEKYDEARYQQVLKVCDLIYDFELLADGDNTIVEDRGNNLSKGQQARVNLARAVYRESEIYLLDDCLSALDSQVNDYIFKECILKFLQNKLVVFVSHNVSHVKEVDNVIVMRHGSILSHAKSTEIPEKEILEEIKGNEKELRKVENEDGVDEESKLITEAIKEQKVYQEFKKQGVVELEVYKKYMQYWGGIFVTLLILAVFGISQFVQSYSDKLVSKWVNTEQKLANLTLYDVTNSTDMTKEETIENRNYILKMYTTMIIVNSVCHLGCMFVLFKVIQRTSIKLHKHMITHMVNARMNFFDTNFIGNILNRFSKDLTVIDAGLPITYYQIFRMFSSMIGIMSLIATVNTFFLVPSFLFFGLLMVICKYYLRTARSLKRLEATTRSPVIGYLNATLEGLTTVRAFKNQSTLRQEYDRHQDLYTSASYTACSSREAFAFCLDFLCFIFVASIISRFMFFSDEMLGGDVGLAISQALKMTGTLQWAVRIWSEMENSMTSVERVLEYIEVKQENKQGQVLENWPKKGEVKYENVSLSYNNSNEYVLKNVNFTANRQEKIGIVGRTGAGKSSMVSTLFRLYEVEGKITIDGVDTKTLALDFLRKHVSIIPQDPVLFSGTIRENIDPEGTYSDKEIWKMLETAHLKKFVPSLDYNIVGNSSNFSVGQKQLICLARALVRNNKIIVLDEATANMDPETDALIHQTIQENFSSCTVLAIAHKLDSVLNSDKIIVMERGEIIECGDPRSLLQSKEEHQVLNMDHIKKHIKETHPILKANVVSLITFFYTVKLFRKGAKRDLEEEDLYEVLPKYRSDRLGDEFEREWEKQKTKRDRNSILRLLWACYGKEIFLLGVSQLAVKTLLIIVQPHALSKIISYFNPNQTEMTKNDLYFYAGLLVVFNILDCLYSHNYHLAVTTLGVKIRTAFCSFIYRKALKLSPSRLGDISVGKIINLITKDVHALERFSYLANDLWIAILKTIIVSFIIYRKLYLATFAGVGFFIIILPIQIYMGTWAAKLRMKMCKKVDERLQATQETLSAIKIIKMYTWEKFFTKKVTDSRIKEIKSMHLIFYLKFFLLQIGVLNGNIAFYLLIMTYKWLGNHITAEIVYFIDSLFHILTHTLGIRFPSAISQIAETTASIKRIGNVLKALELQEVSDANHLIIKPKISLKNVDIALKDTKILHSVNLDIDLGVTLITGPVGSGKSFLLKTILREYEPTNGSVLTQGRISYASQDPWLFPSSIKQNILFGEKYDEARYQEVLKVCALIYDFELLADGDNTIVEDRGNNLSKGQQARVNLARAVYRESEIYLLDDCLSALDSQVSDYIFKECILKFLQNKLVVFVSHNVSHLKEVDSVIVMRHGSILSHAKSTEISEKEILEEISEEDEKELCEEEDEDVNEESKLITETTRERKVYQEVKKKGAVELEVYKKYLHYGGGIFAFLLVIAIYGVSQFVQSYSDKLVSKWVNTEQKLANFTLYNITNTTDQTEEETIEKRDYILKMFTAMIVLSTVFNLSRSFGFYSVIKRASLNLHKHMIMHMVNATMSFFDTNFIGNILNRFSKDLTVIDEHLPFIYHQVFRTFFVVTGIMTLIATVNTFFLIPTFFFFGLLMIIRGYYLRTARSLKRLDATTRSPVVGHLNATLEGLTTIRAFKAEEILRHEYDRHQDLYTSASYISYSSMRAYAFFLDILCVIFIASIISRFIFFDEEILAGDVGLAISQALRMTGTLQWGVRIWSEMENSMTSVERVLEYTEVKQENKQGQVLENWPKEGEVKYENVYLSYNNTDEYVLKNVNFTANPQEKIGIVGRTGAGKSSIISTFFRLYEVEGKITIDGVDTKTLALDFLRKHISIIPQDPVLFSGTIRENIDPEGIYSDEDIWNAIETAHLKKLVSSLDYEITESSSNFSVGQRQLICLARALIRDNKIIVLDEATANMDPETDALIHQTIHENFASCTVFTIAHKLHSILNSDKIIVMDRGEIIEYDDPLSLMQNTEGVFYKLVKKSGLLPSNLS</sequence>
<reference evidence="12 13" key="2">
    <citation type="journal article" date="2010" name="Nucleic Acids Res.">
        <title>BeetleBase in 2010: revisions to provide comprehensive genomic information for Tribolium castaneum.</title>
        <authorList>
            <person name="Kim H.S."/>
            <person name="Murphy T."/>
            <person name="Xia J."/>
            <person name="Caragea D."/>
            <person name="Park Y."/>
            <person name="Beeman R.W."/>
            <person name="Lorenzen M.D."/>
            <person name="Butcher S."/>
            <person name="Manak J.R."/>
            <person name="Brown S.J."/>
        </authorList>
    </citation>
    <scope>GENOME REANNOTATION</scope>
    <source>
        <strain evidence="12 13">Georgia GA2</strain>
    </source>
</reference>
<evidence type="ECO:0000259" key="11">
    <source>
        <dbReference type="PROSITE" id="PS50929"/>
    </source>
</evidence>
<dbReference type="CDD" id="cd03250">
    <property type="entry name" value="ABCC_MRP_domain1"/>
    <property type="match status" value="2"/>
</dbReference>
<dbReference type="GO" id="GO:0016887">
    <property type="term" value="F:ATP hydrolysis activity"/>
    <property type="evidence" value="ECO:0007669"/>
    <property type="project" value="InterPro"/>
</dbReference>